<evidence type="ECO:0000313" key="7">
    <source>
        <dbReference type="EMBL" id="HGY10491.1"/>
    </source>
</evidence>
<dbReference type="Gene3D" id="2.40.10.340">
    <property type="entry name" value="Rod shape-determining protein MreC, domain 1"/>
    <property type="match status" value="1"/>
</dbReference>
<keyword evidence="5" id="KW-0175">Coiled coil</keyword>
<keyword evidence="3" id="KW-0133">Cell shape</keyword>
<dbReference type="InterPro" id="IPR042175">
    <property type="entry name" value="Cell/Rod_MreC_2"/>
</dbReference>
<evidence type="ECO:0000256" key="2">
    <source>
        <dbReference type="ARBA" id="ARBA00013855"/>
    </source>
</evidence>
<dbReference type="Gene3D" id="2.40.10.350">
    <property type="entry name" value="Rod shape-determining protein MreC, domain 2"/>
    <property type="match status" value="1"/>
</dbReference>
<dbReference type="Proteomes" id="UP000885759">
    <property type="component" value="Unassembled WGS sequence"/>
</dbReference>
<protein>
    <recommendedName>
        <fullName evidence="2">Cell shape-determining protein MreC</fullName>
    </recommendedName>
    <alternativeName>
        <fullName evidence="4">Cell shape protein MreC</fullName>
    </alternativeName>
</protein>
<accession>A0A7C4V7U0</accession>
<comment type="similarity">
    <text evidence="1">Belongs to the MreC family.</text>
</comment>
<dbReference type="InterPro" id="IPR007221">
    <property type="entry name" value="MreC"/>
</dbReference>
<evidence type="ECO:0000256" key="5">
    <source>
        <dbReference type="SAM" id="Coils"/>
    </source>
</evidence>
<comment type="caution">
    <text evidence="7">The sequence shown here is derived from an EMBL/GenBank/DDBJ whole genome shotgun (WGS) entry which is preliminary data.</text>
</comment>
<dbReference type="InterPro" id="IPR042177">
    <property type="entry name" value="Cell/Rod_1"/>
</dbReference>
<evidence type="ECO:0000256" key="4">
    <source>
        <dbReference type="ARBA" id="ARBA00032089"/>
    </source>
</evidence>
<evidence type="ECO:0000259" key="6">
    <source>
        <dbReference type="Pfam" id="PF04085"/>
    </source>
</evidence>
<organism evidence="7">
    <name type="scientific">Oceanithermus profundus</name>
    <dbReference type="NCBI Taxonomy" id="187137"/>
    <lineage>
        <taxon>Bacteria</taxon>
        <taxon>Thermotogati</taxon>
        <taxon>Deinococcota</taxon>
        <taxon>Deinococci</taxon>
        <taxon>Thermales</taxon>
        <taxon>Thermaceae</taxon>
        <taxon>Oceanithermus</taxon>
    </lineage>
</organism>
<proteinExistence type="inferred from homology"/>
<dbReference type="PIRSF" id="PIRSF038471">
    <property type="entry name" value="MreC"/>
    <property type="match status" value="1"/>
</dbReference>
<dbReference type="EMBL" id="DRPZ01000270">
    <property type="protein sequence ID" value="HGY10491.1"/>
    <property type="molecule type" value="Genomic_DNA"/>
</dbReference>
<sequence>MRRSGVLRLVYLGYVLLALALSALTASFVPQLPGEVSARIAPLFGLGHRAAQNLRAAATALLDRRNLRRENQLLTEEVAWLKESNLELKVELERLRRALAVREAQAPGVVAIAPVISEDTSGLYRRLVLGLGEADGLEEGMPVTSPEGLVGVIIETTPHRAVVRTVVDPESRVGVRPADRPGRGIAMGEPPAGLRAELPVETQIAIGDVLVTGSLQGLFPEGIPVARVTRILPRTPGALRKVVRAEPLVKFGLLEEVVVLGKL</sequence>
<feature type="domain" description="Rod shape-determining protein MreC beta-barrel core" evidence="6">
    <location>
        <begin position="115"/>
        <end position="260"/>
    </location>
</feature>
<dbReference type="Pfam" id="PF04085">
    <property type="entry name" value="MreC"/>
    <property type="match status" value="1"/>
</dbReference>
<dbReference type="InterPro" id="IPR055342">
    <property type="entry name" value="MreC_beta-barrel_core"/>
</dbReference>
<gene>
    <name evidence="7" type="ORF">ENK37_10665</name>
</gene>
<reference evidence="7" key="1">
    <citation type="journal article" date="2020" name="mSystems">
        <title>Genome- and Community-Level Interaction Insights into Carbon Utilization and Element Cycling Functions of Hydrothermarchaeota in Hydrothermal Sediment.</title>
        <authorList>
            <person name="Zhou Z."/>
            <person name="Liu Y."/>
            <person name="Xu W."/>
            <person name="Pan J."/>
            <person name="Luo Z.H."/>
            <person name="Li M."/>
        </authorList>
    </citation>
    <scope>NUCLEOTIDE SEQUENCE [LARGE SCALE GENOMIC DNA]</scope>
    <source>
        <strain evidence="7">HyVt-570</strain>
    </source>
</reference>
<name>A0A7C4V7U0_9DEIN</name>
<evidence type="ECO:0000256" key="1">
    <source>
        <dbReference type="ARBA" id="ARBA00009369"/>
    </source>
</evidence>
<dbReference type="GO" id="GO:0008360">
    <property type="term" value="P:regulation of cell shape"/>
    <property type="evidence" value="ECO:0007669"/>
    <property type="project" value="UniProtKB-KW"/>
</dbReference>
<evidence type="ECO:0000256" key="3">
    <source>
        <dbReference type="ARBA" id="ARBA00022960"/>
    </source>
</evidence>
<dbReference type="AlphaFoldDB" id="A0A7C4V7U0"/>
<dbReference type="GO" id="GO:0005886">
    <property type="term" value="C:plasma membrane"/>
    <property type="evidence" value="ECO:0007669"/>
    <property type="project" value="TreeGrafter"/>
</dbReference>
<dbReference type="PANTHER" id="PTHR34138:SF1">
    <property type="entry name" value="CELL SHAPE-DETERMINING PROTEIN MREC"/>
    <property type="match status" value="1"/>
</dbReference>
<feature type="coiled-coil region" evidence="5">
    <location>
        <begin position="57"/>
        <end position="105"/>
    </location>
</feature>
<dbReference type="PANTHER" id="PTHR34138">
    <property type="entry name" value="CELL SHAPE-DETERMINING PROTEIN MREC"/>
    <property type="match status" value="1"/>
</dbReference>